<keyword evidence="2" id="KW-1185">Reference proteome</keyword>
<evidence type="ECO:0008006" key="3">
    <source>
        <dbReference type="Google" id="ProtNLM"/>
    </source>
</evidence>
<comment type="caution">
    <text evidence="1">The sequence shown here is derived from an EMBL/GenBank/DDBJ whole genome shotgun (WGS) entry which is preliminary data.</text>
</comment>
<name>A0AAU9ITP0_9CILI</name>
<reference evidence="1" key="1">
    <citation type="submission" date="2021-09" db="EMBL/GenBank/DDBJ databases">
        <authorList>
            <consortium name="AG Swart"/>
            <person name="Singh M."/>
            <person name="Singh A."/>
            <person name="Seah K."/>
            <person name="Emmerich C."/>
        </authorList>
    </citation>
    <scope>NUCLEOTIDE SEQUENCE</scope>
    <source>
        <strain evidence="1">ATCC30299</strain>
    </source>
</reference>
<protein>
    <recommendedName>
        <fullName evidence="3">F-box domain-containing protein</fullName>
    </recommendedName>
</protein>
<sequence>MVTLESLPLNIFRHHIICFISSPADFLSLRTLNKKFLKMFSDLKPDIQSLFLQRIEELTCIYQQIGSFNSSSMINIDLLLSNLFSVNKDLCKLDFKKLNIAKRGVQVALAIIYCYMKNTMIIPSPEEIRELIYEPDFVTHLMSMTPGTVDEGTFELMSKVIEEVYSNPELEIEDRNERTLGHWVQLFSKYLEQFYKIRDVKRLGGTIRTKISSIKMFIEKVQTIEGSSIIL</sequence>
<dbReference type="EMBL" id="CAJZBQ010000017">
    <property type="protein sequence ID" value="CAG9316859.1"/>
    <property type="molecule type" value="Genomic_DNA"/>
</dbReference>
<proteinExistence type="predicted"/>
<organism evidence="1 2">
    <name type="scientific">Blepharisma stoltei</name>
    <dbReference type="NCBI Taxonomy" id="1481888"/>
    <lineage>
        <taxon>Eukaryota</taxon>
        <taxon>Sar</taxon>
        <taxon>Alveolata</taxon>
        <taxon>Ciliophora</taxon>
        <taxon>Postciliodesmatophora</taxon>
        <taxon>Heterotrichea</taxon>
        <taxon>Heterotrichida</taxon>
        <taxon>Blepharismidae</taxon>
        <taxon>Blepharisma</taxon>
    </lineage>
</organism>
<evidence type="ECO:0000313" key="1">
    <source>
        <dbReference type="EMBL" id="CAG9316859.1"/>
    </source>
</evidence>
<gene>
    <name evidence="1" type="ORF">BSTOLATCC_MIC17492</name>
</gene>
<dbReference type="AlphaFoldDB" id="A0AAU9ITP0"/>
<evidence type="ECO:0000313" key="2">
    <source>
        <dbReference type="Proteomes" id="UP001162131"/>
    </source>
</evidence>
<accession>A0AAU9ITP0</accession>
<dbReference type="Proteomes" id="UP001162131">
    <property type="component" value="Unassembled WGS sequence"/>
</dbReference>